<dbReference type="FunFam" id="1.10.287.130:FF:000002">
    <property type="entry name" value="Two-component osmosensing histidine kinase"/>
    <property type="match status" value="1"/>
</dbReference>
<dbReference type="PROSITE" id="PS50113">
    <property type="entry name" value="PAC"/>
    <property type="match status" value="2"/>
</dbReference>
<evidence type="ECO:0000256" key="3">
    <source>
        <dbReference type="ARBA" id="ARBA00012438"/>
    </source>
</evidence>
<dbReference type="Gene3D" id="3.30.450.20">
    <property type="entry name" value="PAS domain"/>
    <property type="match status" value="2"/>
</dbReference>
<evidence type="ECO:0000256" key="8">
    <source>
        <dbReference type="ARBA" id="ARBA00022741"/>
    </source>
</evidence>
<dbReference type="GO" id="GO:0005524">
    <property type="term" value="F:ATP binding"/>
    <property type="evidence" value="ECO:0007669"/>
    <property type="project" value="UniProtKB-KW"/>
</dbReference>
<evidence type="ECO:0000256" key="12">
    <source>
        <dbReference type="ARBA" id="ARBA00023012"/>
    </source>
</evidence>
<feature type="modified residue" description="Phosphohistidine" evidence="17">
    <location>
        <position position="1135"/>
    </location>
</feature>
<dbReference type="InterPro" id="IPR005330">
    <property type="entry name" value="MHYT_dom"/>
</dbReference>
<evidence type="ECO:0000313" key="27">
    <source>
        <dbReference type="Proteomes" id="UP000632858"/>
    </source>
</evidence>
<dbReference type="FunFam" id="3.30.565.10:FF:000010">
    <property type="entry name" value="Sensor histidine kinase RcsC"/>
    <property type="match status" value="1"/>
</dbReference>
<dbReference type="PROSITE" id="PS50112">
    <property type="entry name" value="PAS"/>
    <property type="match status" value="1"/>
</dbReference>
<dbReference type="AlphaFoldDB" id="A0A917CN36"/>
<keyword evidence="13" id="KW-0843">Virulence</keyword>
<keyword evidence="8" id="KW-0547">Nucleotide-binding</keyword>
<evidence type="ECO:0000256" key="13">
    <source>
        <dbReference type="ARBA" id="ARBA00023026"/>
    </source>
</evidence>
<evidence type="ECO:0000259" key="23">
    <source>
        <dbReference type="PROSITE" id="PS50113"/>
    </source>
</evidence>
<protein>
    <recommendedName>
        <fullName evidence="16">Sensory/regulatory protein RpfC</fullName>
        <ecNumber evidence="3">2.7.13.3</ecNumber>
    </recommendedName>
</protein>
<reference evidence="26" key="1">
    <citation type="journal article" date="2014" name="Int. J. Syst. Evol. Microbiol.">
        <title>Complete genome sequence of Corynebacterium casei LMG S-19264T (=DSM 44701T), isolated from a smear-ripened cheese.</title>
        <authorList>
            <consortium name="US DOE Joint Genome Institute (JGI-PGF)"/>
            <person name="Walter F."/>
            <person name="Albersmeier A."/>
            <person name="Kalinowski J."/>
            <person name="Ruckert C."/>
        </authorList>
    </citation>
    <scope>NUCLEOTIDE SEQUENCE</scope>
    <source>
        <strain evidence="26">CGMCC 1.12726</strain>
    </source>
</reference>
<dbReference type="Pfam" id="PF00072">
    <property type="entry name" value="Response_reg"/>
    <property type="match status" value="2"/>
</dbReference>
<evidence type="ECO:0000256" key="15">
    <source>
        <dbReference type="ARBA" id="ARBA00064003"/>
    </source>
</evidence>
<evidence type="ECO:0000256" key="6">
    <source>
        <dbReference type="ARBA" id="ARBA00022679"/>
    </source>
</evidence>
<keyword evidence="5 18" id="KW-0597">Phosphoprotein</keyword>
<dbReference type="InterPro" id="IPR000014">
    <property type="entry name" value="PAS"/>
</dbReference>
<dbReference type="InterPro" id="IPR036641">
    <property type="entry name" value="HPT_dom_sf"/>
</dbReference>
<dbReference type="InterPro" id="IPR005467">
    <property type="entry name" value="His_kinase_dom"/>
</dbReference>
<feature type="domain" description="MHYT" evidence="25">
    <location>
        <begin position="23"/>
        <end position="216"/>
    </location>
</feature>
<feature type="modified residue" description="4-aspartylphosphate" evidence="18">
    <location>
        <position position="842"/>
    </location>
</feature>
<gene>
    <name evidence="26" type="ORF">GCM10010960_13800</name>
</gene>
<evidence type="ECO:0000256" key="14">
    <source>
        <dbReference type="ARBA" id="ARBA00023136"/>
    </source>
</evidence>
<evidence type="ECO:0000256" key="1">
    <source>
        <dbReference type="ARBA" id="ARBA00000085"/>
    </source>
</evidence>
<dbReference type="Pfam" id="PF01627">
    <property type="entry name" value="Hpt"/>
    <property type="match status" value="1"/>
</dbReference>
<dbReference type="SMART" id="SM00086">
    <property type="entry name" value="PAC"/>
    <property type="match status" value="2"/>
</dbReference>
<evidence type="ECO:0000256" key="4">
    <source>
        <dbReference type="ARBA" id="ARBA00022475"/>
    </source>
</evidence>
<dbReference type="GO" id="GO:0005886">
    <property type="term" value="C:plasma membrane"/>
    <property type="evidence" value="ECO:0007669"/>
    <property type="project" value="UniProtKB-SubCell"/>
</dbReference>
<evidence type="ECO:0000256" key="11">
    <source>
        <dbReference type="ARBA" id="ARBA00022989"/>
    </source>
</evidence>
<feature type="transmembrane region" description="Helical" evidence="19">
    <location>
        <begin position="92"/>
        <end position="111"/>
    </location>
</feature>
<feature type="domain" description="PAC" evidence="23">
    <location>
        <begin position="324"/>
        <end position="376"/>
    </location>
</feature>
<dbReference type="CDD" id="cd00088">
    <property type="entry name" value="HPT"/>
    <property type="match status" value="1"/>
</dbReference>
<dbReference type="SUPFAM" id="SSF52172">
    <property type="entry name" value="CheY-like"/>
    <property type="match status" value="2"/>
</dbReference>
<evidence type="ECO:0000256" key="16">
    <source>
        <dbReference type="ARBA" id="ARBA00068150"/>
    </source>
</evidence>
<dbReference type="SMART" id="SM00448">
    <property type="entry name" value="REC"/>
    <property type="match status" value="2"/>
</dbReference>
<name>A0A917CN36_9GAMM</name>
<dbReference type="PRINTS" id="PR00344">
    <property type="entry name" value="BCTRLSENSOR"/>
</dbReference>
<evidence type="ECO:0000313" key="26">
    <source>
        <dbReference type="EMBL" id="GGF93146.1"/>
    </source>
</evidence>
<dbReference type="InterPro" id="IPR001610">
    <property type="entry name" value="PAC"/>
</dbReference>
<dbReference type="GO" id="GO:0000155">
    <property type="term" value="F:phosphorelay sensor kinase activity"/>
    <property type="evidence" value="ECO:0007669"/>
    <property type="project" value="InterPro"/>
</dbReference>
<keyword evidence="10" id="KW-0067">ATP-binding</keyword>
<dbReference type="SMART" id="SM00091">
    <property type="entry name" value="PAS"/>
    <property type="match status" value="2"/>
</dbReference>
<dbReference type="InterPro" id="IPR011006">
    <property type="entry name" value="CheY-like_superfamily"/>
</dbReference>
<feature type="domain" description="PAS" evidence="22">
    <location>
        <begin position="398"/>
        <end position="443"/>
    </location>
</feature>
<evidence type="ECO:0000256" key="5">
    <source>
        <dbReference type="ARBA" id="ARBA00022553"/>
    </source>
</evidence>
<feature type="transmembrane region" description="Helical" evidence="19">
    <location>
        <begin position="156"/>
        <end position="177"/>
    </location>
</feature>
<dbReference type="CDD" id="cd16922">
    <property type="entry name" value="HATPase_EvgS-ArcB-TorS-like"/>
    <property type="match status" value="1"/>
</dbReference>
<dbReference type="Pfam" id="PF13426">
    <property type="entry name" value="PAS_9"/>
    <property type="match status" value="1"/>
</dbReference>
<organism evidence="26 27">
    <name type="scientific">Arenimonas maotaiensis</name>
    <dbReference type="NCBI Taxonomy" id="1446479"/>
    <lineage>
        <taxon>Bacteria</taxon>
        <taxon>Pseudomonadati</taxon>
        <taxon>Pseudomonadota</taxon>
        <taxon>Gammaproteobacteria</taxon>
        <taxon>Lysobacterales</taxon>
        <taxon>Lysobacteraceae</taxon>
        <taxon>Arenimonas</taxon>
    </lineage>
</organism>
<dbReference type="Gene3D" id="3.30.565.10">
    <property type="entry name" value="Histidine kinase-like ATPase, C-terminal domain"/>
    <property type="match status" value="1"/>
</dbReference>
<keyword evidence="14 19" id="KW-0472">Membrane</keyword>
<sequence length="1277" mass="138748">MQWFQNYFLNDGTRGLPVFDGQYEPGYVILSVLIAVSASFFSFEMAGRFALRGHRRIWLPFAAIVLGVGIWSMHFIGMMAYRLECGTSYDPWLTAFSMLPGVLAAGVALSIGARRDAGLPRLLLGSLVIALGVGGMHYTGMAAMRIDGIIRYDLRLFLLSLLAAFVLAAVSVFARAWIIRRNGGRSNWLSSLVAGIILGGAISAMHYIAMEAAAFIDAGMPRGALRDYADAYHLSLVISIVTAALILIGMLFGFLGQRLLATQERIRSILSATSEAFLLLNARGVVEDCNEAAKQLFSRPEGLRGVPLAELMSTAEIGRSSGNAAFETSFTRADGSQVLCLVHANDIFDERDRLVNRVMLFSDIGDRLRIEQQLREQAALLEQRAKTETELREQLWRESAMARSIIANAGEPIVATNLEGTIQVFNPAAERMLGYSAAEVVGRMTPEAFHDIDELVAESEASGQPGFKALVHMAGDDVVDIREWTYVAKDGRKIPTLRTMTALRDTGGHLLGYLAIYRDLTVAKEAERLLKSAKDAALEAARVKSDFLANMSHEIRTPMHAITGLTHLVLKTGLDERQRDYIHKIQASGRHLLGLINDILDFSKIEAGRLTLEHIDFELDAVLSDVSGLVRQKAKDKGLELVFDVEASVPVNLIGDPLRIGQILINLLSNAVKFTETGEIGVIVRKLADAGDAVELKFMVTDTGIGLGPEQIERLFQSFQQADSSTTRRFGGTGLGLAISKQLTELMGGKVGVESELGKGSRFWFTLKLGRSSKRRRMLLPEPDLRGRRILVVDDNEYARTVLSDLLLSMSFKVDQADSGQAAIDAVAAAGRGEPYDVVLTDWQMPVIDGIEAARRIRALDLPRTPKIAIVTAFDRQEVLDASAECGIDEVLIKPVSASTLFDAIARLFGRGSQPDNAMAAEPAPPPVSEALRGKIVLLVEDNDINQEIARDLLEDQGVTVDIAENGAVALEKLRQFRYDLVLMDMQMPVMEGLTATREIRKNPALADLPIVAMTANAMSSDREACLDAGMNDYMSKPIDPDLMWRILGRWLSPASYQHPVSAPVAAAVPAEASNPPTMTPTGLDVARGLALMGGKAALYHKILAQFRERQADAPAKIREALDAGDAVAAQRIAHTLKGLSGNIGATSLQKACASIDARIRNGDTGGDFGARLADLAADLAAVVAAIGPVLQAAEPEAARHPAPVQDAGELPKRMNRLAEMLSDADAASLDFFHAHADGFKSAWPEAFEAIREAIESFDFELALTEIRQALSHHREH</sequence>
<dbReference type="Gene3D" id="1.10.287.130">
    <property type="match status" value="1"/>
</dbReference>
<dbReference type="Proteomes" id="UP000632858">
    <property type="component" value="Unassembled WGS sequence"/>
</dbReference>
<dbReference type="PANTHER" id="PTHR45339">
    <property type="entry name" value="HYBRID SIGNAL TRANSDUCTION HISTIDINE KINASE J"/>
    <property type="match status" value="1"/>
</dbReference>
<keyword evidence="27" id="KW-1185">Reference proteome</keyword>
<comment type="subunit">
    <text evidence="15">At low DSF concentrations, interacts with RpfF.</text>
</comment>
<dbReference type="InterPro" id="IPR008207">
    <property type="entry name" value="Sig_transdc_His_kin_Hpt_dom"/>
</dbReference>
<evidence type="ECO:0000256" key="17">
    <source>
        <dbReference type="PROSITE-ProRule" id="PRU00110"/>
    </source>
</evidence>
<dbReference type="InterPro" id="IPR003594">
    <property type="entry name" value="HATPase_dom"/>
</dbReference>
<dbReference type="InterPro" id="IPR001789">
    <property type="entry name" value="Sig_transdc_resp-reg_receiver"/>
</dbReference>
<keyword evidence="6" id="KW-0808">Transferase</keyword>
<evidence type="ECO:0000259" key="21">
    <source>
        <dbReference type="PROSITE" id="PS50110"/>
    </source>
</evidence>
<evidence type="ECO:0000259" key="24">
    <source>
        <dbReference type="PROSITE" id="PS50894"/>
    </source>
</evidence>
<dbReference type="EC" id="2.7.13.3" evidence="3"/>
<evidence type="ECO:0000259" key="20">
    <source>
        <dbReference type="PROSITE" id="PS50109"/>
    </source>
</evidence>
<feature type="transmembrane region" description="Helical" evidence="19">
    <location>
        <begin position="58"/>
        <end position="80"/>
    </location>
</feature>
<dbReference type="InterPro" id="IPR036097">
    <property type="entry name" value="HisK_dim/P_sf"/>
</dbReference>
<dbReference type="EMBL" id="BMFO01000002">
    <property type="protein sequence ID" value="GGF93146.1"/>
    <property type="molecule type" value="Genomic_DNA"/>
</dbReference>
<feature type="domain" description="Response regulatory" evidence="21">
    <location>
        <begin position="789"/>
        <end position="909"/>
    </location>
</feature>
<dbReference type="NCBIfam" id="TIGR00229">
    <property type="entry name" value="sensory_box"/>
    <property type="match status" value="1"/>
</dbReference>
<feature type="domain" description="Response regulatory" evidence="21">
    <location>
        <begin position="936"/>
        <end position="1052"/>
    </location>
</feature>
<proteinExistence type="predicted"/>
<dbReference type="SMART" id="SM00388">
    <property type="entry name" value="HisKA"/>
    <property type="match status" value="1"/>
</dbReference>
<evidence type="ECO:0000256" key="2">
    <source>
        <dbReference type="ARBA" id="ARBA00004429"/>
    </source>
</evidence>
<feature type="transmembrane region" description="Helical" evidence="19">
    <location>
        <begin position="236"/>
        <end position="256"/>
    </location>
</feature>
<feature type="transmembrane region" description="Helical" evidence="19">
    <location>
        <begin position="123"/>
        <end position="144"/>
    </location>
</feature>
<dbReference type="Gene3D" id="1.20.120.160">
    <property type="entry name" value="HPT domain"/>
    <property type="match status" value="1"/>
</dbReference>
<feature type="transmembrane region" description="Helical" evidence="19">
    <location>
        <begin position="268"/>
        <end position="286"/>
    </location>
</feature>
<evidence type="ECO:0000256" key="7">
    <source>
        <dbReference type="ARBA" id="ARBA00022692"/>
    </source>
</evidence>
<comment type="subcellular location">
    <subcellularLocation>
        <location evidence="2">Cell inner membrane</location>
        <topology evidence="2">Multi-pass membrane protein</topology>
    </subcellularLocation>
</comment>
<feature type="transmembrane region" description="Helical" evidence="19">
    <location>
        <begin position="189"/>
        <end position="216"/>
    </location>
</feature>
<dbReference type="PROSITE" id="PS50109">
    <property type="entry name" value="HIS_KIN"/>
    <property type="match status" value="1"/>
</dbReference>
<keyword evidence="4" id="KW-1003">Cell membrane</keyword>
<dbReference type="CDD" id="cd17546">
    <property type="entry name" value="REC_hyHK_CKI1_RcsC-like"/>
    <property type="match status" value="2"/>
</dbReference>
<feature type="domain" description="HPt" evidence="24">
    <location>
        <begin position="1096"/>
        <end position="1194"/>
    </location>
</feature>
<reference evidence="26" key="2">
    <citation type="submission" date="2020-09" db="EMBL/GenBank/DDBJ databases">
        <authorList>
            <person name="Sun Q."/>
            <person name="Zhou Y."/>
        </authorList>
    </citation>
    <scope>NUCLEOTIDE SEQUENCE</scope>
    <source>
        <strain evidence="26">CGMCC 1.12726</strain>
    </source>
</reference>
<keyword evidence="12" id="KW-0902">Two-component regulatory system</keyword>
<keyword evidence="7 19" id="KW-0812">Transmembrane</keyword>
<accession>A0A917CN36</accession>
<comment type="caution">
    <text evidence="26">The sequence shown here is derived from an EMBL/GenBank/DDBJ whole genome shotgun (WGS) entry which is preliminary data.</text>
</comment>
<dbReference type="SUPFAM" id="SSF47384">
    <property type="entry name" value="Homodimeric domain of signal transducing histidine kinase"/>
    <property type="match status" value="1"/>
</dbReference>
<evidence type="ECO:0000256" key="19">
    <source>
        <dbReference type="PROSITE-ProRule" id="PRU00244"/>
    </source>
</evidence>
<dbReference type="Gene3D" id="3.40.50.2300">
    <property type="match status" value="2"/>
</dbReference>
<evidence type="ECO:0000259" key="22">
    <source>
        <dbReference type="PROSITE" id="PS50112"/>
    </source>
</evidence>
<dbReference type="SMART" id="SM00387">
    <property type="entry name" value="HATPase_c"/>
    <property type="match status" value="1"/>
</dbReference>
<dbReference type="PROSITE" id="PS50924">
    <property type="entry name" value="MHYT"/>
    <property type="match status" value="1"/>
</dbReference>
<dbReference type="InterPro" id="IPR000700">
    <property type="entry name" value="PAS-assoc_C"/>
</dbReference>
<dbReference type="Pfam" id="PF03707">
    <property type="entry name" value="MHYT"/>
    <property type="match status" value="2"/>
</dbReference>
<dbReference type="CDD" id="cd00130">
    <property type="entry name" value="PAS"/>
    <property type="match status" value="2"/>
</dbReference>
<evidence type="ECO:0000256" key="18">
    <source>
        <dbReference type="PROSITE-ProRule" id="PRU00169"/>
    </source>
</evidence>
<dbReference type="PROSITE" id="PS50110">
    <property type="entry name" value="RESPONSE_REGULATORY"/>
    <property type="match status" value="2"/>
</dbReference>
<feature type="modified residue" description="4-aspartylphosphate" evidence="18">
    <location>
        <position position="985"/>
    </location>
</feature>
<dbReference type="InterPro" id="IPR004358">
    <property type="entry name" value="Sig_transdc_His_kin-like_C"/>
</dbReference>
<evidence type="ECO:0000256" key="10">
    <source>
        <dbReference type="ARBA" id="ARBA00022840"/>
    </source>
</evidence>
<keyword evidence="11 19" id="KW-1133">Transmembrane helix</keyword>
<comment type="catalytic activity">
    <reaction evidence="1">
        <text>ATP + protein L-histidine = ADP + protein N-phospho-L-histidine.</text>
        <dbReference type="EC" id="2.7.13.3"/>
    </reaction>
</comment>
<dbReference type="PANTHER" id="PTHR45339:SF1">
    <property type="entry name" value="HYBRID SIGNAL TRANSDUCTION HISTIDINE KINASE J"/>
    <property type="match status" value="1"/>
</dbReference>
<dbReference type="InterPro" id="IPR036890">
    <property type="entry name" value="HATPase_C_sf"/>
</dbReference>
<dbReference type="CDD" id="cd00082">
    <property type="entry name" value="HisKA"/>
    <property type="match status" value="1"/>
</dbReference>
<evidence type="ECO:0000259" key="25">
    <source>
        <dbReference type="PROSITE" id="PS50924"/>
    </source>
</evidence>
<dbReference type="InterPro" id="IPR003661">
    <property type="entry name" value="HisK_dim/P_dom"/>
</dbReference>
<feature type="domain" description="Histidine kinase" evidence="20">
    <location>
        <begin position="550"/>
        <end position="771"/>
    </location>
</feature>
<dbReference type="GO" id="GO:0006355">
    <property type="term" value="P:regulation of DNA-templated transcription"/>
    <property type="evidence" value="ECO:0007669"/>
    <property type="project" value="InterPro"/>
</dbReference>
<dbReference type="SUPFAM" id="SSF55874">
    <property type="entry name" value="ATPase domain of HSP90 chaperone/DNA topoisomerase II/histidine kinase"/>
    <property type="match status" value="1"/>
</dbReference>
<evidence type="ECO:0000256" key="9">
    <source>
        <dbReference type="ARBA" id="ARBA00022777"/>
    </source>
</evidence>
<keyword evidence="9" id="KW-0418">Kinase</keyword>
<feature type="domain" description="PAC" evidence="23">
    <location>
        <begin position="480"/>
        <end position="532"/>
    </location>
</feature>
<dbReference type="InterPro" id="IPR035965">
    <property type="entry name" value="PAS-like_dom_sf"/>
</dbReference>
<dbReference type="Pfam" id="PF00989">
    <property type="entry name" value="PAS"/>
    <property type="match status" value="1"/>
</dbReference>
<comment type="caution">
    <text evidence="19">Lacks conserved residue(s) required for the propagation of feature annotation.</text>
</comment>
<dbReference type="InterPro" id="IPR013767">
    <property type="entry name" value="PAS_fold"/>
</dbReference>
<dbReference type="SUPFAM" id="SSF47226">
    <property type="entry name" value="Histidine-containing phosphotransfer domain, HPT domain"/>
    <property type="match status" value="1"/>
</dbReference>
<feature type="transmembrane region" description="Helical" evidence="19">
    <location>
        <begin position="26"/>
        <end position="46"/>
    </location>
</feature>
<dbReference type="SUPFAM" id="SSF55785">
    <property type="entry name" value="PYP-like sensor domain (PAS domain)"/>
    <property type="match status" value="2"/>
</dbReference>
<dbReference type="Pfam" id="PF02518">
    <property type="entry name" value="HATPase_c"/>
    <property type="match status" value="1"/>
</dbReference>
<dbReference type="PROSITE" id="PS50894">
    <property type="entry name" value="HPT"/>
    <property type="match status" value="1"/>
</dbReference>
<dbReference type="Pfam" id="PF00512">
    <property type="entry name" value="HisKA"/>
    <property type="match status" value="1"/>
</dbReference>
<dbReference type="RefSeq" id="WP_188449209.1">
    <property type="nucleotide sequence ID" value="NZ_BMFO01000002.1"/>
</dbReference>